<comment type="caution">
    <text evidence="1">The sequence shown here is derived from an EMBL/GenBank/DDBJ whole genome shotgun (WGS) entry which is preliminary data.</text>
</comment>
<protein>
    <recommendedName>
        <fullName evidence="2">Beta-ketoacyl-[acyl-carrier-protein] synthase III C-terminal domain-containing protein</fullName>
    </recommendedName>
</protein>
<name>X0UCY4_9ZZZZ</name>
<proteinExistence type="predicted"/>
<evidence type="ECO:0000313" key="1">
    <source>
        <dbReference type="EMBL" id="GAF97176.1"/>
    </source>
</evidence>
<sequence length="141" mass="15514">MIFGDGAAALLISNEGVMASLEGSYSVSYDFPDHWRTTHDKFDRALEDRWIRDEGYTKFIPEAISGLMKKAGMEAKDLAKVIYPCLYPRDHAAIGRRLEFQPGQIQEPLLAVVGESGTASPLMMLVAALEEAKPGDNILVV</sequence>
<organism evidence="1">
    <name type="scientific">marine sediment metagenome</name>
    <dbReference type="NCBI Taxonomy" id="412755"/>
    <lineage>
        <taxon>unclassified sequences</taxon>
        <taxon>metagenomes</taxon>
        <taxon>ecological metagenomes</taxon>
    </lineage>
</organism>
<dbReference type="AlphaFoldDB" id="X0UCY4"/>
<dbReference type="SUPFAM" id="SSF53901">
    <property type="entry name" value="Thiolase-like"/>
    <property type="match status" value="1"/>
</dbReference>
<feature type="non-terminal residue" evidence="1">
    <location>
        <position position="141"/>
    </location>
</feature>
<reference evidence="1" key="1">
    <citation type="journal article" date="2014" name="Front. Microbiol.">
        <title>High frequency of phylogenetically diverse reductive dehalogenase-homologous genes in deep subseafloor sedimentary metagenomes.</title>
        <authorList>
            <person name="Kawai M."/>
            <person name="Futagami T."/>
            <person name="Toyoda A."/>
            <person name="Takaki Y."/>
            <person name="Nishi S."/>
            <person name="Hori S."/>
            <person name="Arai W."/>
            <person name="Tsubouchi T."/>
            <person name="Morono Y."/>
            <person name="Uchiyama I."/>
            <person name="Ito T."/>
            <person name="Fujiyama A."/>
            <person name="Inagaki F."/>
            <person name="Takami H."/>
        </authorList>
    </citation>
    <scope>NUCLEOTIDE SEQUENCE</scope>
    <source>
        <strain evidence="1">Expedition CK06-06</strain>
    </source>
</reference>
<accession>X0UCY4</accession>
<dbReference type="Gene3D" id="3.40.47.10">
    <property type="match status" value="1"/>
</dbReference>
<dbReference type="EMBL" id="BARS01013478">
    <property type="protein sequence ID" value="GAF97176.1"/>
    <property type="molecule type" value="Genomic_DNA"/>
</dbReference>
<evidence type="ECO:0008006" key="2">
    <source>
        <dbReference type="Google" id="ProtNLM"/>
    </source>
</evidence>
<dbReference type="InterPro" id="IPR016039">
    <property type="entry name" value="Thiolase-like"/>
</dbReference>
<gene>
    <name evidence="1" type="ORF">S01H1_23378</name>
</gene>
<dbReference type="GO" id="GO:0016746">
    <property type="term" value="F:acyltransferase activity"/>
    <property type="evidence" value="ECO:0007669"/>
    <property type="project" value="InterPro"/>
</dbReference>